<organism evidence="6 7">
    <name type="scientific">Thermogemmata fonticola</name>
    <dbReference type="NCBI Taxonomy" id="2755323"/>
    <lineage>
        <taxon>Bacteria</taxon>
        <taxon>Pseudomonadati</taxon>
        <taxon>Planctomycetota</taxon>
        <taxon>Planctomycetia</taxon>
        <taxon>Gemmatales</taxon>
        <taxon>Gemmataceae</taxon>
        <taxon>Thermogemmata</taxon>
    </lineage>
</organism>
<name>A0A7V9ADB3_9BACT</name>
<dbReference type="NCBIfam" id="TIGR02937">
    <property type="entry name" value="sigma70-ECF"/>
    <property type="match status" value="1"/>
</dbReference>
<dbReference type="AlphaFoldDB" id="A0A7V9ADB3"/>
<evidence type="ECO:0000256" key="2">
    <source>
        <dbReference type="ARBA" id="ARBA00023015"/>
    </source>
</evidence>
<keyword evidence="7" id="KW-1185">Reference proteome</keyword>
<dbReference type="Pfam" id="PF07638">
    <property type="entry name" value="Sigma70_ECF"/>
    <property type="match status" value="1"/>
</dbReference>
<dbReference type="InterPro" id="IPR053812">
    <property type="entry name" value="HTH_Sigma70_ECF-like"/>
</dbReference>
<dbReference type="RefSeq" id="WP_194539513.1">
    <property type="nucleotide sequence ID" value="NZ_JACEFB010000017.1"/>
</dbReference>
<evidence type="ECO:0000259" key="5">
    <source>
        <dbReference type="Pfam" id="PF07638"/>
    </source>
</evidence>
<feature type="domain" description="RNA polymerase sigma-70 ECF-like HTH" evidence="5">
    <location>
        <begin position="13"/>
        <end position="202"/>
    </location>
</feature>
<evidence type="ECO:0000313" key="6">
    <source>
        <dbReference type="EMBL" id="MBA2227647.1"/>
    </source>
</evidence>
<proteinExistence type="inferred from homology"/>
<comment type="caution">
    <text evidence="6">The sequence shown here is derived from an EMBL/GenBank/DDBJ whole genome shotgun (WGS) entry which is preliminary data.</text>
</comment>
<dbReference type="Gene3D" id="1.10.1740.10">
    <property type="match status" value="1"/>
</dbReference>
<dbReference type="PANTHER" id="PTHR43133:SF39">
    <property type="entry name" value="SIMILAR TO RNA POLYMERASE SIGMA-E FACTOR"/>
    <property type="match status" value="1"/>
</dbReference>
<evidence type="ECO:0000256" key="3">
    <source>
        <dbReference type="ARBA" id="ARBA00023082"/>
    </source>
</evidence>
<dbReference type="SUPFAM" id="SSF88946">
    <property type="entry name" value="Sigma2 domain of RNA polymerase sigma factors"/>
    <property type="match status" value="1"/>
</dbReference>
<dbReference type="GO" id="GO:0006352">
    <property type="term" value="P:DNA-templated transcription initiation"/>
    <property type="evidence" value="ECO:0007669"/>
    <property type="project" value="InterPro"/>
</dbReference>
<evidence type="ECO:0000313" key="7">
    <source>
        <dbReference type="Proteomes" id="UP000542342"/>
    </source>
</evidence>
<dbReference type="InterPro" id="IPR039425">
    <property type="entry name" value="RNA_pol_sigma-70-like"/>
</dbReference>
<evidence type="ECO:0000256" key="1">
    <source>
        <dbReference type="ARBA" id="ARBA00010641"/>
    </source>
</evidence>
<keyword evidence="4" id="KW-0804">Transcription</keyword>
<sequence>MMDGNLSTAVLQEYLCRWRAGDTAALNELLQTVFRRLRYLAAHMLRGFPNLRPYADCDDLLQGSMLRFVRTLRIIQPRTTRDFFNLAAVHMRRELMDLARRAKRRIAPSSLHAASVEGESQGERVRTDVMDSSSCPQKVADFEVWVRFHELVDNLPIEEREVVGLIFYHGWRQQQIAELFNVSVRTVRRRWETARQRLRAMLQQEFDR</sequence>
<dbReference type="InterPro" id="IPR013324">
    <property type="entry name" value="RNA_pol_sigma_r3/r4-like"/>
</dbReference>
<keyword evidence="2" id="KW-0805">Transcription regulation</keyword>
<dbReference type="Proteomes" id="UP000542342">
    <property type="component" value="Unassembled WGS sequence"/>
</dbReference>
<accession>A0A7V9ADB3</accession>
<protein>
    <submittedName>
        <fullName evidence="6">Sigma-70 family RNA polymerase sigma factor</fullName>
    </submittedName>
</protein>
<reference evidence="6 7" key="1">
    <citation type="submission" date="2020-07" db="EMBL/GenBank/DDBJ databases">
        <title>Thermogemmata thermophila gen. nov., sp. nov., a novel moderate thermophilic planctomycete from a Kamchatka hot spring.</title>
        <authorList>
            <person name="Elcheninov A.G."/>
            <person name="Podosokorskaya O.A."/>
            <person name="Kovaleva O.L."/>
            <person name="Novikov A."/>
            <person name="Bonch-Osmolovskaya E.A."/>
            <person name="Toshchakov S.V."/>
            <person name="Kublanov I.V."/>
        </authorList>
    </citation>
    <scope>NUCLEOTIDE SEQUENCE [LARGE SCALE GENOMIC DNA]</scope>
    <source>
        <strain evidence="6 7">2918</strain>
    </source>
</reference>
<dbReference type="SUPFAM" id="SSF88659">
    <property type="entry name" value="Sigma3 and sigma4 domains of RNA polymerase sigma factors"/>
    <property type="match status" value="1"/>
</dbReference>
<dbReference type="CDD" id="cd06171">
    <property type="entry name" value="Sigma70_r4"/>
    <property type="match status" value="1"/>
</dbReference>
<comment type="similarity">
    <text evidence="1">Belongs to the sigma-70 factor family. ECF subfamily.</text>
</comment>
<gene>
    <name evidence="6" type="ORF">H0921_15930</name>
</gene>
<dbReference type="Gene3D" id="1.10.10.10">
    <property type="entry name" value="Winged helix-like DNA-binding domain superfamily/Winged helix DNA-binding domain"/>
    <property type="match status" value="1"/>
</dbReference>
<dbReference type="EMBL" id="JACEFB010000017">
    <property type="protein sequence ID" value="MBA2227647.1"/>
    <property type="molecule type" value="Genomic_DNA"/>
</dbReference>
<dbReference type="InterPro" id="IPR036388">
    <property type="entry name" value="WH-like_DNA-bd_sf"/>
</dbReference>
<dbReference type="InterPro" id="IPR014284">
    <property type="entry name" value="RNA_pol_sigma-70_dom"/>
</dbReference>
<dbReference type="GO" id="GO:0016987">
    <property type="term" value="F:sigma factor activity"/>
    <property type="evidence" value="ECO:0007669"/>
    <property type="project" value="UniProtKB-KW"/>
</dbReference>
<evidence type="ECO:0000256" key="4">
    <source>
        <dbReference type="ARBA" id="ARBA00023163"/>
    </source>
</evidence>
<keyword evidence="3" id="KW-0731">Sigma factor</keyword>
<dbReference type="InterPro" id="IPR013325">
    <property type="entry name" value="RNA_pol_sigma_r2"/>
</dbReference>
<dbReference type="PANTHER" id="PTHR43133">
    <property type="entry name" value="RNA POLYMERASE ECF-TYPE SIGMA FACTO"/>
    <property type="match status" value="1"/>
</dbReference>